<accession>A0A1B0AZZ5</accession>
<evidence type="ECO:0000256" key="1">
    <source>
        <dbReference type="SAM" id="Phobius"/>
    </source>
</evidence>
<dbReference type="Proteomes" id="UP000092460">
    <property type="component" value="Unassembled WGS sequence"/>
</dbReference>
<feature type="transmembrane region" description="Helical" evidence="1">
    <location>
        <begin position="179"/>
        <end position="200"/>
    </location>
</feature>
<feature type="transmembrane region" description="Helical" evidence="1">
    <location>
        <begin position="7"/>
        <end position="26"/>
    </location>
</feature>
<evidence type="ECO:0000313" key="2">
    <source>
        <dbReference type="EnsemblMetazoa" id="GPPI014341-PA"/>
    </source>
</evidence>
<sequence>MARWPELPLIVLKGVSFACFLGAFGMEFLDNISLTGVFDSHCIAGFEVTNEIGHHITILQCLMIPDMLYALCTLASIPNPLSDFGADPTASGYNLVGGFLIFVSIARVGAIENCGNEAMSTILGVPASLGLFAALLHLVPGIICIIMASIDIAAIASVYESYCIIGNHVTDEIGFHLLFLRMIFIPDCIYAFCILASLPFNACSFSAEPTTIVYNVLAGLLAQLSLSKMSIIEDCGNVAMATILTVPKSNGSLIGILHFVNAGVCLIFLPVVERSLFTMERATYAGLIAHSSLSKVTLIKDCGNQAMEVILLQPAATVSLVGTLHYANAFLSVVFLARVESHAFVMACTTEPNHEIYKFGIVCRMCELSDHLALKGVYDSHCIAGFEVTNELGHHLSLIWSILIPDCVFVFVIACAMPFPDCNFGADPTTIGYNVIAGLVIESSLAKVSQIQNCGNAAMDVILTAPAAYAAVAGTVHFANAFVCFLFLARVERKFVLQTNPLSNPDMTIQT</sequence>
<evidence type="ECO:0000313" key="3">
    <source>
        <dbReference type="Proteomes" id="UP000092460"/>
    </source>
</evidence>
<feature type="transmembrane region" description="Helical" evidence="1">
    <location>
        <begin position="90"/>
        <end position="110"/>
    </location>
</feature>
<dbReference type="AlphaFoldDB" id="A0A1B0AZZ5"/>
<keyword evidence="1" id="KW-0472">Membrane</keyword>
<dbReference type="EMBL" id="JXJN01006501">
    <property type="status" value="NOT_ANNOTATED_CDS"/>
    <property type="molecule type" value="Genomic_DNA"/>
</dbReference>
<feature type="transmembrane region" description="Helical" evidence="1">
    <location>
        <begin position="131"/>
        <end position="159"/>
    </location>
</feature>
<dbReference type="VEuPathDB" id="VectorBase:GPPI014341"/>
<keyword evidence="3" id="KW-1185">Reference proteome</keyword>
<feature type="transmembrane region" description="Helical" evidence="1">
    <location>
        <begin position="252"/>
        <end position="272"/>
    </location>
</feature>
<dbReference type="EnsemblMetazoa" id="GPPI014341-RA">
    <property type="protein sequence ID" value="GPPI014341-PA"/>
    <property type="gene ID" value="GPPI014341"/>
</dbReference>
<name>A0A1B0AZZ5_9MUSC</name>
<proteinExistence type="predicted"/>
<dbReference type="EMBL" id="JXJN01006502">
    <property type="status" value="NOT_ANNOTATED_CDS"/>
    <property type="molecule type" value="Genomic_DNA"/>
</dbReference>
<organism evidence="2 3">
    <name type="scientific">Glossina palpalis gambiensis</name>
    <dbReference type="NCBI Taxonomy" id="67801"/>
    <lineage>
        <taxon>Eukaryota</taxon>
        <taxon>Metazoa</taxon>
        <taxon>Ecdysozoa</taxon>
        <taxon>Arthropoda</taxon>
        <taxon>Hexapoda</taxon>
        <taxon>Insecta</taxon>
        <taxon>Pterygota</taxon>
        <taxon>Neoptera</taxon>
        <taxon>Endopterygota</taxon>
        <taxon>Diptera</taxon>
        <taxon>Brachycera</taxon>
        <taxon>Muscomorpha</taxon>
        <taxon>Hippoboscoidea</taxon>
        <taxon>Glossinidae</taxon>
        <taxon>Glossina</taxon>
    </lineage>
</organism>
<feature type="transmembrane region" description="Helical" evidence="1">
    <location>
        <begin position="467"/>
        <end position="489"/>
    </location>
</feature>
<protein>
    <submittedName>
        <fullName evidence="2">Uncharacterized protein</fullName>
    </submittedName>
</protein>
<feature type="transmembrane region" description="Helical" evidence="1">
    <location>
        <begin position="398"/>
        <end position="419"/>
    </location>
</feature>
<keyword evidence="1" id="KW-0812">Transmembrane</keyword>
<keyword evidence="1" id="KW-1133">Transmembrane helix</keyword>
<reference evidence="2" key="2">
    <citation type="submission" date="2020-05" db="UniProtKB">
        <authorList>
            <consortium name="EnsemblMetazoa"/>
        </authorList>
    </citation>
    <scope>IDENTIFICATION</scope>
    <source>
        <strain evidence="2">IAEA</strain>
    </source>
</reference>
<reference evidence="3" key="1">
    <citation type="submission" date="2015-01" db="EMBL/GenBank/DDBJ databases">
        <authorList>
            <person name="Aksoy S."/>
            <person name="Warren W."/>
            <person name="Wilson R.K."/>
        </authorList>
    </citation>
    <scope>NUCLEOTIDE SEQUENCE [LARGE SCALE GENOMIC DNA]</scope>
    <source>
        <strain evidence="3">IAEA</strain>
    </source>
</reference>